<feature type="compositionally biased region" description="Basic residues" evidence="1">
    <location>
        <begin position="34"/>
        <end position="44"/>
    </location>
</feature>
<dbReference type="RefSeq" id="WP_268235409.1">
    <property type="nucleotide sequence ID" value="NZ_BMEV01000008.1"/>
</dbReference>
<comment type="caution">
    <text evidence="2">The sequence shown here is derived from an EMBL/GenBank/DDBJ whole genome shotgun (WGS) entry which is preliminary data.</text>
</comment>
<reference evidence="2" key="2">
    <citation type="submission" date="2020-09" db="EMBL/GenBank/DDBJ databases">
        <authorList>
            <person name="Sun Q."/>
            <person name="Zhou Y."/>
        </authorList>
    </citation>
    <scope>NUCLEOTIDE SEQUENCE</scope>
    <source>
        <strain evidence="2">CGMCC 1.12360</strain>
    </source>
</reference>
<name>A0A8J3EJE0_9BACI</name>
<proteinExistence type="predicted"/>
<gene>
    <name evidence="2" type="ORF">GCM10010978_06840</name>
</gene>
<evidence type="ECO:0000256" key="1">
    <source>
        <dbReference type="SAM" id="MobiDB-lite"/>
    </source>
</evidence>
<protein>
    <submittedName>
        <fullName evidence="2">Uncharacterized protein</fullName>
    </submittedName>
</protein>
<organism evidence="2 3">
    <name type="scientific">Compostibacillus humi</name>
    <dbReference type="NCBI Taxonomy" id="1245525"/>
    <lineage>
        <taxon>Bacteria</taxon>
        <taxon>Bacillati</taxon>
        <taxon>Bacillota</taxon>
        <taxon>Bacilli</taxon>
        <taxon>Bacillales</taxon>
        <taxon>Bacillaceae</taxon>
        <taxon>Compostibacillus</taxon>
    </lineage>
</organism>
<dbReference type="AlphaFoldDB" id="A0A8J3EJE0"/>
<dbReference type="Proteomes" id="UP000602050">
    <property type="component" value="Unassembled WGS sequence"/>
</dbReference>
<sequence length="44" mass="5378">MFRSADKKGKADKILQALDKMGEKLKYLPERRNRKEKRRNRAFR</sequence>
<accession>A0A8J3EJE0</accession>
<evidence type="ECO:0000313" key="2">
    <source>
        <dbReference type="EMBL" id="GGH71180.1"/>
    </source>
</evidence>
<evidence type="ECO:0000313" key="3">
    <source>
        <dbReference type="Proteomes" id="UP000602050"/>
    </source>
</evidence>
<keyword evidence="3" id="KW-1185">Reference proteome</keyword>
<feature type="region of interest" description="Disordered" evidence="1">
    <location>
        <begin position="25"/>
        <end position="44"/>
    </location>
</feature>
<dbReference type="EMBL" id="BMEV01000008">
    <property type="protein sequence ID" value="GGH71180.1"/>
    <property type="molecule type" value="Genomic_DNA"/>
</dbReference>
<reference evidence="2" key="1">
    <citation type="journal article" date="2014" name="Int. J. Syst. Evol. Microbiol.">
        <title>Complete genome sequence of Corynebacterium casei LMG S-19264T (=DSM 44701T), isolated from a smear-ripened cheese.</title>
        <authorList>
            <consortium name="US DOE Joint Genome Institute (JGI-PGF)"/>
            <person name="Walter F."/>
            <person name="Albersmeier A."/>
            <person name="Kalinowski J."/>
            <person name="Ruckert C."/>
        </authorList>
    </citation>
    <scope>NUCLEOTIDE SEQUENCE</scope>
    <source>
        <strain evidence="2">CGMCC 1.12360</strain>
    </source>
</reference>